<feature type="compositionally biased region" description="Acidic residues" evidence="1">
    <location>
        <begin position="262"/>
        <end position="272"/>
    </location>
</feature>
<feature type="compositionally biased region" description="Polar residues" evidence="1">
    <location>
        <begin position="392"/>
        <end position="401"/>
    </location>
</feature>
<feature type="compositionally biased region" description="Basic and acidic residues" evidence="1">
    <location>
        <begin position="114"/>
        <end position="128"/>
    </location>
</feature>
<feature type="compositionally biased region" description="Basic and acidic residues" evidence="1">
    <location>
        <begin position="273"/>
        <end position="284"/>
    </location>
</feature>
<feature type="compositionally biased region" description="Basic and acidic residues" evidence="1">
    <location>
        <begin position="75"/>
        <end position="84"/>
    </location>
</feature>
<evidence type="ECO:0000313" key="3">
    <source>
        <dbReference type="Proteomes" id="UP000826195"/>
    </source>
</evidence>
<dbReference type="EMBL" id="JAHXZJ010002609">
    <property type="protein sequence ID" value="KAH0540125.1"/>
    <property type="molecule type" value="Genomic_DNA"/>
</dbReference>
<feature type="region of interest" description="Disordered" evidence="1">
    <location>
        <begin position="1"/>
        <end position="285"/>
    </location>
</feature>
<feature type="compositionally biased region" description="Polar residues" evidence="1">
    <location>
        <begin position="217"/>
        <end position="239"/>
    </location>
</feature>
<feature type="compositionally biased region" description="Basic residues" evidence="1">
    <location>
        <begin position="189"/>
        <end position="198"/>
    </location>
</feature>
<name>A0AAV7I289_COTGL</name>
<feature type="region of interest" description="Disordered" evidence="1">
    <location>
        <begin position="392"/>
        <end position="422"/>
    </location>
</feature>
<feature type="compositionally biased region" description="Basic and acidic residues" evidence="1">
    <location>
        <begin position="1"/>
        <end position="23"/>
    </location>
</feature>
<feature type="compositionally biased region" description="Low complexity" evidence="1">
    <location>
        <begin position="402"/>
        <end position="422"/>
    </location>
</feature>
<keyword evidence="3" id="KW-1185">Reference proteome</keyword>
<feature type="compositionally biased region" description="Basic and acidic residues" evidence="1">
    <location>
        <begin position="142"/>
        <end position="152"/>
    </location>
</feature>
<dbReference type="Proteomes" id="UP000826195">
    <property type="component" value="Unassembled WGS sequence"/>
</dbReference>
<feature type="compositionally biased region" description="Polar residues" evidence="1">
    <location>
        <begin position="88"/>
        <end position="113"/>
    </location>
</feature>
<gene>
    <name evidence="2" type="ORF">KQX54_013098</name>
</gene>
<evidence type="ECO:0000313" key="2">
    <source>
        <dbReference type="EMBL" id="KAH0540125.1"/>
    </source>
</evidence>
<sequence length="457" mass="53506">MYDRRYTNTSYDRLRRNNLKEEIGPVSRHRTPLVNNISKQRKTADNGAPEVKTQNKRPQQNTEKKDKKTAKKRKINDNKIKEPAVPKSSKSIVDSDNGNNVPPVINESTTPKQAETETTKTQNEESMKEVSNGSNVSTETTTPEHPETETAKTHNQRSLKKINNRGNVPPVPKISTIRKQPATETAKTHNQRSLKKINNRGNVPPVPKISTIRKQPATETSKTQNPELMNEISNGSNVSTETTNPEHPETETGNISNREEQISEDETSDDSIDENKKREEEKSLFKKKKNKNNIYLRMKKLEERIRQLMPNEESKHNGEGSENDKEVRYISKGEERLPQFTKYRSREYYPPSTHAMGYRTRPYQHQNYSYRQPGPRQFNNNQGIWRTTRYQNPNDQQPFQTNPIPRNNNNQQFNNNYRNYQYNRPYGRHEYLPDWRSSNYNNSYPQDSNLRQNYRHF</sequence>
<organism evidence="2 3">
    <name type="scientific">Cotesia glomerata</name>
    <name type="common">Lepidopteran parasitic wasp</name>
    <name type="synonym">Apanteles glomeratus</name>
    <dbReference type="NCBI Taxonomy" id="32391"/>
    <lineage>
        <taxon>Eukaryota</taxon>
        <taxon>Metazoa</taxon>
        <taxon>Ecdysozoa</taxon>
        <taxon>Arthropoda</taxon>
        <taxon>Hexapoda</taxon>
        <taxon>Insecta</taxon>
        <taxon>Pterygota</taxon>
        <taxon>Neoptera</taxon>
        <taxon>Endopterygota</taxon>
        <taxon>Hymenoptera</taxon>
        <taxon>Apocrita</taxon>
        <taxon>Ichneumonoidea</taxon>
        <taxon>Braconidae</taxon>
        <taxon>Microgastrinae</taxon>
        <taxon>Cotesia</taxon>
    </lineage>
</organism>
<accession>A0AAV7I289</accession>
<dbReference type="AlphaFoldDB" id="A0AAV7I289"/>
<proteinExistence type="predicted"/>
<evidence type="ECO:0000256" key="1">
    <source>
        <dbReference type="SAM" id="MobiDB-lite"/>
    </source>
</evidence>
<feature type="compositionally biased region" description="Basic residues" evidence="1">
    <location>
        <begin position="154"/>
        <end position="163"/>
    </location>
</feature>
<reference evidence="2 3" key="1">
    <citation type="journal article" date="2021" name="J. Hered.">
        <title>A chromosome-level genome assembly of the parasitoid wasp, Cotesia glomerata (Hymenoptera: Braconidae).</title>
        <authorList>
            <person name="Pinto B.J."/>
            <person name="Weis J.J."/>
            <person name="Gamble T."/>
            <person name="Ode P.J."/>
            <person name="Paul R."/>
            <person name="Zaspel J.M."/>
        </authorList>
    </citation>
    <scope>NUCLEOTIDE SEQUENCE [LARGE SCALE GENOMIC DNA]</scope>
    <source>
        <strain evidence="2">CgM1</strain>
    </source>
</reference>
<comment type="caution">
    <text evidence="2">The sequence shown here is derived from an EMBL/GenBank/DDBJ whole genome shotgun (WGS) entry which is preliminary data.</text>
</comment>
<protein>
    <submittedName>
        <fullName evidence="2">Uncharacterized protein</fullName>
    </submittedName>
</protein>